<dbReference type="EMBL" id="LOCK01000050">
    <property type="protein sequence ID" value="KTE90020.1"/>
    <property type="molecule type" value="Genomic_DNA"/>
</dbReference>
<proteinExistence type="predicted"/>
<evidence type="ECO:0000313" key="3">
    <source>
        <dbReference type="Proteomes" id="UP000054623"/>
    </source>
</evidence>
<sequence length="69" mass="8002">MKEHILLEKAHRYTEPSSVIPVPSDCVFQEKRGYWTRCSTNEVMMLSSNPPLMQTKKCDRETGEDQKGE</sequence>
<accession>A0A0W1JEH7</accession>
<dbReference type="AlphaFoldDB" id="A0A0W1JEH7"/>
<name>A0A0W1JEH7_DESHA</name>
<organism evidence="2 3">
    <name type="scientific">Desulfitobacterium hafniense</name>
    <name type="common">Desulfitobacterium frappieri</name>
    <dbReference type="NCBI Taxonomy" id="49338"/>
    <lineage>
        <taxon>Bacteria</taxon>
        <taxon>Bacillati</taxon>
        <taxon>Bacillota</taxon>
        <taxon>Clostridia</taxon>
        <taxon>Eubacteriales</taxon>
        <taxon>Desulfitobacteriaceae</taxon>
        <taxon>Desulfitobacterium</taxon>
    </lineage>
</organism>
<reference evidence="2 3" key="1">
    <citation type="submission" date="2015-12" db="EMBL/GenBank/DDBJ databases">
        <title>Draft Genome Sequence of Desulfitobacterium hafniense Strain DH, a Sulfate-reducing Bacterium Isolated from Paddy Soils.</title>
        <authorList>
            <person name="Bao P."/>
            <person name="Zhang X."/>
            <person name="Li G."/>
        </authorList>
    </citation>
    <scope>NUCLEOTIDE SEQUENCE [LARGE SCALE GENOMIC DNA]</scope>
    <source>
        <strain evidence="2 3">DH</strain>
    </source>
</reference>
<evidence type="ECO:0000256" key="1">
    <source>
        <dbReference type="SAM" id="MobiDB-lite"/>
    </source>
</evidence>
<feature type="region of interest" description="Disordered" evidence="1">
    <location>
        <begin position="48"/>
        <end position="69"/>
    </location>
</feature>
<comment type="caution">
    <text evidence="2">The sequence shown here is derived from an EMBL/GenBank/DDBJ whole genome shotgun (WGS) entry which is preliminary data.</text>
</comment>
<gene>
    <name evidence="2" type="ORF">AT727_08820</name>
</gene>
<feature type="compositionally biased region" description="Basic and acidic residues" evidence="1">
    <location>
        <begin position="56"/>
        <end position="69"/>
    </location>
</feature>
<dbReference type="Proteomes" id="UP000054623">
    <property type="component" value="Unassembled WGS sequence"/>
</dbReference>
<dbReference type="OrthoDB" id="2086268at2"/>
<protein>
    <submittedName>
        <fullName evidence="2">Uncharacterized protein</fullName>
    </submittedName>
</protein>
<dbReference type="RefSeq" id="WP_058491716.1">
    <property type="nucleotide sequence ID" value="NZ_LOCK01000050.1"/>
</dbReference>
<evidence type="ECO:0000313" key="2">
    <source>
        <dbReference type="EMBL" id="KTE90020.1"/>
    </source>
</evidence>